<evidence type="ECO:0000259" key="1">
    <source>
        <dbReference type="Pfam" id="PF02896"/>
    </source>
</evidence>
<dbReference type="PROSITE" id="PS00742">
    <property type="entry name" value="PEP_ENZYMES_2"/>
    <property type="match status" value="1"/>
</dbReference>
<evidence type="ECO:0000313" key="3">
    <source>
        <dbReference type="Proteomes" id="UP000614580"/>
    </source>
</evidence>
<dbReference type="Gene3D" id="3.20.20.60">
    <property type="entry name" value="Phosphoenolpyruvate-binding domains"/>
    <property type="match status" value="1"/>
</dbReference>
<feature type="domain" description="PEP-utilising enzyme C-terminal" evidence="1">
    <location>
        <begin position="1"/>
        <end position="268"/>
    </location>
</feature>
<dbReference type="AlphaFoldDB" id="A0A812A1L5"/>
<dbReference type="SUPFAM" id="SSF51621">
    <property type="entry name" value="Phosphoenolpyruvate/pyruvate domain"/>
    <property type="match status" value="1"/>
</dbReference>
<dbReference type="InterPro" id="IPR023151">
    <property type="entry name" value="PEP_util_CS"/>
</dbReference>
<evidence type="ECO:0000313" key="2">
    <source>
        <dbReference type="EMBL" id="CAD7766910.1"/>
    </source>
</evidence>
<comment type="caution">
    <text evidence="2">The sequence shown here is derived from an EMBL/GenBank/DDBJ whole genome shotgun (WGS) entry which is preliminary data.</text>
</comment>
<dbReference type="EC" id="2.7.9.2" evidence="2"/>
<dbReference type="PANTHER" id="PTHR22931:SF9">
    <property type="entry name" value="PYRUVATE, PHOSPHATE DIKINASE 1, CHLOROPLASTIC"/>
    <property type="match status" value="1"/>
</dbReference>
<sequence>MAGLPVTIRLLDPPLHEFLPKHEDLLEKITILKTKNIENEELKQLEKLKMRVENLDEFNPMLGHRGCRLGITYPEIYNMQVQAIFEAAAELIKDGEAVMPEVMIPLVGHVKELGITKRQVIQTASKVMERKGLKLDYLIGTMIELPRAAITADEIAAEADFFSFGTNDLTQTTFGLSRDDAGKFLPEYVDKGILPCDPFVTIDQGGVGALMEIAIEKGKKTNPDIKLGICGEHGGDPASIEFADRIGLDYVSCSPFRIPIARIAAAHAALKR</sequence>
<dbReference type="GO" id="GO:0050242">
    <property type="term" value="F:pyruvate, phosphate dikinase activity"/>
    <property type="evidence" value="ECO:0007669"/>
    <property type="project" value="InterPro"/>
</dbReference>
<dbReference type="GO" id="GO:0008986">
    <property type="term" value="F:pyruvate, water dikinase activity"/>
    <property type="evidence" value="ECO:0007669"/>
    <property type="project" value="UniProtKB-EC"/>
</dbReference>
<gene>
    <name evidence="2" type="primary">ppsA</name>
    <name evidence="2" type="ORF">DNFNHJIP_00311</name>
</gene>
<reference evidence="2" key="1">
    <citation type="submission" date="2020-12" db="EMBL/GenBank/DDBJ databases">
        <authorList>
            <person name="Hahn C.J."/>
            <person name="Laso-Perez R."/>
            <person name="Vulcano F."/>
            <person name="Vaziourakis K.-M."/>
            <person name="Stokke R."/>
            <person name="Steen I.H."/>
            <person name="Teske A."/>
            <person name="Boetius A."/>
            <person name="Liebeke M."/>
            <person name="Amann R."/>
            <person name="Knittel K."/>
        </authorList>
    </citation>
    <scope>NUCLEOTIDE SEQUENCE</scope>
    <source>
        <strain evidence="2">Gfbio:c6db26ca-90af-429b-aeed-0e3e8aed0b5e:GoM-Arc1_AMV-AAA_792_C10</strain>
    </source>
</reference>
<keyword evidence="2" id="KW-0670">Pyruvate</keyword>
<keyword evidence="2" id="KW-0808">Transferase</keyword>
<accession>A0A812A1L5</accession>
<organism evidence="2 3">
    <name type="scientific">Candidatus Argoarchaeum ethanivorans</name>
    <dbReference type="NCBI Taxonomy" id="2608793"/>
    <lineage>
        <taxon>Archaea</taxon>
        <taxon>Methanobacteriati</taxon>
        <taxon>Methanobacteriota</taxon>
        <taxon>Stenosarchaea group</taxon>
        <taxon>Methanomicrobia</taxon>
        <taxon>Methanosarcinales</taxon>
        <taxon>Methanosarcinales incertae sedis</taxon>
        <taxon>GOM Arc I cluster</taxon>
        <taxon>Candidatus Argoarchaeum</taxon>
    </lineage>
</organism>
<dbReference type="InterPro" id="IPR040442">
    <property type="entry name" value="Pyrv_kinase-like_dom_sf"/>
</dbReference>
<dbReference type="Proteomes" id="UP000614580">
    <property type="component" value="Unassembled WGS sequence"/>
</dbReference>
<dbReference type="InterPro" id="IPR015813">
    <property type="entry name" value="Pyrv/PenolPyrv_kinase-like_dom"/>
</dbReference>
<dbReference type="PANTHER" id="PTHR22931">
    <property type="entry name" value="PHOSPHOENOLPYRUVATE DIKINASE-RELATED"/>
    <property type="match status" value="1"/>
</dbReference>
<protein>
    <submittedName>
        <fullName evidence="2">Phosphoenolpyruvate synthase</fullName>
        <ecNumber evidence="2">2.7.9.2</ecNumber>
    </submittedName>
</protein>
<name>A0A812A1L5_9EURY</name>
<dbReference type="Pfam" id="PF02896">
    <property type="entry name" value="PEP-utilizers_C"/>
    <property type="match status" value="1"/>
</dbReference>
<dbReference type="InterPro" id="IPR010121">
    <property type="entry name" value="Pyruvate_phosphate_dikinase"/>
</dbReference>
<dbReference type="EMBL" id="CAJHZY010000026">
    <property type="protein sequence ID" value="CAD7766910.1"/>
    <property type="molecule type" value="Genomic_DNA"/>
</dbReference>
<proteinExistence type="predicted"/>
<dbReference type="InterPro" id="IPR000121">
    <property type="entry name" value="PEP_util_C"/>
</dbReference>